<sequence>MGLQPLLHLPRPSKSVASSPKNTSTFIHHGLFNLPATSPNLKNGVAAFVVLHESKHSLRNLFRNTDHSDDDNEHKTEASLTFDHHDNDNKPPMAFADDLFYNGKIVPLYPPSLKLPPRLQVVGGGGASPRSPRTASSPKSPRKVRGIMVGKDFDPFVAAVERIRKEDTSLKPFHWRQLECSFKESFGRVVDDQWAENEWDLVGGDEGEVNVGRRSNNFYCKLKMKESTCCKKGRHNWKLLSCFVRKKGWDGEKHSRSSKNIKQVLFRPCPNALSLVILGFPSSSRFFRLFAPIFRLRAFFWISKEIIVLMPLLLICLDQAGFFMAGASFHSVGECVGPDAGKEQEFL</sequence>
<accession>A0ABD0VA41</accession>
<feature type="region of interest" description="Disordered" evidence="1">
    <location>
        <begin position="120"/>
        <end position="143"/>
    </location>
</feature>
<dbReference type="Proteomes" id="UP001552299">
    <property type="component" value="Unassembled WGS sequence"/>
</dbReference>
<reference evidence="2 3" key="1">
    <citation type="journal article" date="2024" name="Plant Biotechnol. J.">
        <title>Dendrobium thyrsiflorum genome and its molecular insights into genes involved in important horticultural traits.</title>
        <authorList>
            <person name="Chen B."/>
            <person name="Wang J.Y."/>
            <person name="Zheng P.J."/>
            <person name="Li K.L."/>
            <person name="Liang Y.M."/>
            <person name="Chen X.F."/>
            <person name="Zhang C."/>
            <person name="Zhao X."/>
            <person name="He X."/>
            <person name="Zhang G.Q."/>
            <person name="Liu Z.J."/>
            <person name="Xu Q."/>
        </authorList>
    </citation>
    <scope>NUCLEOTIDE SEQUENCE [LARGE SCALE GENOMIC DNA]</scope>
    <source>
        <strain evidence="2">GZMU011</strain>
    </source>
</reference>
<evidence type="ECO:0000256" key="1">
    <source>
        <dbReference type="SAM" id="MobiDB-lite"/>
    </source>
</evidence>
<comment type="caution">
    <text evidence="2">The sequence shown here is derived from an EMBL/GenBank/DDBJ whole genome shotgun (WGS) entry which is preliminary data.</text>
</comment>
<evidence type="ECO:0000313" key="3">
    <source>
        <dbReference type="Proteomes" id="UP001552299"/>
    </source>
</evidence>
<dbReference type="EMBL" id="JANQDX010000009">
    <property type="protein sequence ID" value="KAL0919482.1"/>
    <property type="molecule type" value="Genomic_DNA"/>
</dbReference>
<organism evidence="2 3">
    <name type="scientific">Dendrobium thyrsiflorum</name>
    <name type="common">Pinecone-like raceme dendrobium</name>
    <name type="synonym">Orchid</name>
    <dbReference type="NCBI Taxonomy" id="117978"/>
    <lineage>
        <taxon>Eukaryota</taxon>
        <taxon>Viridiplantae</taxon>
        <taxon>Streptophyta</taxon>
        <taxon>Embryophyta</taxon>
        <taxon>Tracheophyta</taxon>
        <taxon>Spermatophyta</taxon>
        <taxon>Magnoliopsida</taxon>
        <taxon>Liliopsida</taxon>
        <taxon>Asparagales</taxon>
        <taxon>Orchidaceae</taxon>
        <taxon>Epidendroideae</taxon>
        <taxon>Malaxideae</taxon>
        <taxon>Dendrobiinae</taxon>
        <taxon>Dendrobium</taxon>
    </lineage>
</organism>
<evidence type="ECO:0000313" key="2">
    <source>
        <dbReference type="EMBL" id="KAL0919482.1"/>
    </source>
</evidence>
<feature type="region of interest" description="Disordered" evidence="1">
    <location>
        <begin position="1"/>
        <end position="21"/>
    </location>
</feature>
<proteinExistence type="predicted"/>
<name>A0ABD0VA41_DENTH</name>
<dbReference type="AlphaFoldDB" id="A0ABD0VA41"/>
<gene>
    <name evidence="2" type="ORF">M5K25_011577</name>
</gene>
<keyword evidence="3" id="KW-1185">Reference proteome</keyword>
<protein>
    <submittedName>
        <fullName evidence="2">Uncharacterized protein</fullName>
    </submittedName>
</protein>
<feature type="compositionally biased region" description="Low complexity" evidence="1">
    <location>
        <begin position="128"/>
        <end position="139"/>
    </location>
</feature>